<comment type="caution">
    <text evidence="3">The sequence shown here is derived from an EMBL/GenBank/DDBJ whole genome shotgun (WGS) entry which is preliminary data.</text>
</comment>
<accession>A0A927AM83</accession>
<dbReference type="Proteomes" id="UP000598820">
    <property type="component" value="Unassembled WGS sequence"/>
</dbReference>
<proteinExistence type="inferred from homology"/>
<dbReference type="InterPro" id="IPR023393">
    <property type="entry name" value="START-like_dom_sf"/>
</dbReference>
<dbReference type="Pfam" id="PF08327">
    <property type="entry name" value="AHSA1"/>
    <property type="match status" value="1"/>
</dbReference>
<sequence>MPDTFSTAIQINASPAEVWAALTNPERMTQWMGEPEMNINVLSNWQVNTPVIIRGFHHVAFENKGVVLQNDNEKTLRYTQLSSVSRLPDKPENYSIFEFSLTPIDEQTLLTLHIEGFPTETIRKHLEFYWKTTMTLLQASVEAINVSDAA</sequence>
<protein>
    <submittedName>
        <fullName evidence="3">SRPBCC domain-containing protein</fullName>
    </submittedName>
</protein>
<reference evidence="3" key="1">
    <citation type="submission" date="2020-09" db="EMBL/GenBank/DDBJ databases">
        <authorList>
            <person name="Kim M.K."/>
        </authorList>
    </citation>
    <scope>NUCLEOTIDE SEQUENCE</scope>
    <source>
        <strain evidence="3">BT702</strain>
    </source>
</reference>
<dbReference type="RefSeq" id="WP_190885125.1">
    <property type="nucleotide sequence ID" value="NZ_JACWZY010000001.1"/>
</dbReference>
<dbReference type="InterPro" id="IPR013538">
    <property type="entry name" value="ASHA1/2-like_C"/>
</dbReference>
<gene>
    <name evidence="3" type="ORF">IC229_01385</name>
</gene>
<name>A0A927AM83_9BACT</name>
<dbReference type="CDD" id="cd07814">
    <property type="entry name" value="SRPBCC_CalC_Aha1-like"/>
    <property type="match status" value="1"/>
</dbReference>
<evidence type="ECO:0000259" key="2">
    <source>
        <dbReference type="Pfam" id="PF08327"/>
    </source>
</evidence>
<keyword evidence="4" id="KW-1185">Reference proteome</keyword>
<organism evidence="3 4">
    <name type="scientific">Spirosoma profusum</name>
    <dbReference type="NCBI Taxonomy" id="2771354"/>
    <lineage>
        <taxon>Bacteria</taxon>
        <taxon>Pseudomonadati</taxon>
        <taxon>Bacteroidota</taxon>
        <taxon>Cytophagia</taxon>
        <taxon>Cytophagales</taxon>
        <taxon>Cytophagaceae</taxon>
        <taxon>Spirosoma</taxon>
    </lineage>
</organism>
<evidence type="ECO:0000256" key="1">
    <source>
        <dbReference type="ARBA" id="ARBA00006817"/>
    </source>
</evidence>
<dbReference type="EMBL" id="JACWZY010000001">
    <property type="protein sequence ID" value="MBD2699269.1"/>
    <property type="molecule type" value="Genomic_DNA"/>
</dbReference>
<dbReference type="SUPFAM" id="SSF55961">
    <property type="entry name" value="Bet v1-like"/>
    <property type="match status" value="1"/>
</dbReference>
<feature type="domain" description="Activator of Hsp90 ATPase homologue 1/2-like C-terminal" evidence="2">
    <location>
        <begin position="12"/>
        <end position="141"/>
    </location>
</feature>
<dbReference type="AlphaFoldDB" id="A0A927AM83"/>
<evidence type="ECO:0000313" key="3">
    <source>
        <dbReference type="EMBL" id="MBD2699269.1"/>
    </source>
</evidence>
<evidence type="ECO:0000313" key="4">
    <source>
        <dbReference type="Proteomes" id="UP000598820"/>
    </source>
</evidence>
<dbReference type="Gene3D" id="3.30.530.20">
    <property type="match status" value="1"/>
</dbReference>
<comment type="similarity">
    <text evidence="1">Belongs to the AHA1 family.</text>
</comment>